<accession>L7KKI4</accession>
<organism evidence="4 5">
    <name type="scientific">Gordonia aichiensis NBRC 108223</name>
    <dbReference type="NCBI Taxonomy" id="1220583"/>
    <lineage>
        <taxon>Bacteria</taxon>
        <taxon>Bacillati</taxon>
        <taxon>Actinomycetota</taxon>
        <taxon>Actinomycetes</taxon>
        <taxon>Mycobacteriales</taxon>
        <taxon>Gordoniaceae</taxon>
        <taxon>Gordonia</taxon>
    </lineage>
</organism>
<dbReference type="GO" id="GO:0009236">
    <property type="term" value="P:cobalamin biosynthetic process"/>
    <property type="evidence" value="ECO:0007669"/>
    <property type="project" value="UniProtKB-UniPathway"/>
</dbReference>
<dbReference type="InterPro" id="IPR003723">
    <property type="entry name" value="Precorrin-6x_reduct"/>
</dbReference>
<evidence type="ECO:0000313" key="4">
    <source>
        <dbReference type="EMBL" id="GAC48457.1"/>
    </source>
</evidence>
<comment type="caution">
    <text evidence="4">The sequence shown here is derived from an EMBL/GenBank/DDBJ whole genome shotgun (WGS) entry which is preliminary data.</text>
</comment>
<comment type="pathway">
    <text evidence="1">Cofactor biosynthesis; adenosylcobalamin biosynthesis.</text>
</comment>
<protein>
    <submittedName>
        <fullName evidence="4">Precorrin-6X reductase</fullName>
    </submittedName>
</protein>
<dbReference type="eggNOG" id="COG2099">
    <property type="taxonomic scope" value="Bacteria"/>
</dbReference>
<sequence>MTEPPVVLVLGGTGEARDLAAELDAQNVPTISSLAGRVADPRLPDGAVRVGGFGGVAGLTQWLRDNGIRVVVDATHPFATGISANAATATRSLGLPLIRLCRPPWSPGDGDDWVRVPDIADAAGYLDGRRARVFLTTGRKDVDAFAHISSAWFLIRVVDPPQTRMPSQRTVIRSRGPYHVSDETALMREHRIEVLVTKNSGGEMTRAKLVAARDLGIEVVMVDRPREQPGVLSVDDVAAAAGQVRRLIGGAQPL</sequence>
<proteinExistence type="predicted"/>
<dbReference type="PANTHER" id="PTHR36925:SF1">
    <property type="entry name" value="COBALT-PRECORRIN-6A REDUCTASE"/>
    <property type="match status" value="1"/>
</dbReference>
<keyword evidence="5" id="KW-1185">Reference proteome</keyword>
<dbReference type="STRING" id="1220583.GOACH_05_03260"/>
<dbReference type="AlphaFoldDB" id="L7KKI4"/>
<dbReference type="RefSeq" id="WP_005173667.1">
    <property type="nucleotide sequence ID" value="NZ_BANR01000005.1"/>
</dbReference>
<dbReference type="Proteomes" id="UP000010988">
    <property type="component" value="Unassembled WGS sequence"/>
</dbReference>
<dbReference type="EMBL" id="BANR01000005">
    <property type="protein sequence ID" value="GAC48457.1"/>
    <property type="molecule type" value="Genomic_DNA"/>
</dbReference>
<keyword evidence="3" id="KW-0560">Oxidoreductase</keyword>
<dbReference type="OrthoDB" id="5183775at2"/>
<dbReference type="NCBIfam" id="NF005968">
    <property type="entry name" value="PRK08057.1-2"/>
    <property type="match status" value="1"/>
</dbReference>
<dbReference type="NCBIfam" id="TIGR00715">
    <property type="entry name" value="precor6x_red"/>
    <property type="match status" value="1"/>
</dbReference>
<gene>
    <name evidence="4" type="primary">cobK</name>
    <name evidence="4" type="ORF">GOACH_05_03260</name>
</gene>
<dbReference type="UniPathway" id="UPA00148"/>
<name>L7KKI4_9ACTN</name>
<evidence type="ECO:0000256" key="2">
    <source>
        <dbReference type="ARBA" id="ARBA00022573"/>
    </source>
</evidence>
<dbReference type="PANTHER" id="PTHR36925">
    <property type="entry name" value="COBALT-PRECORRIN-6A REDUCTASE"/>
    <property type="match status" value="1"/>
</dbReference>
<evidence type="ECO:0000313" key="5">
    <source>
        <dbReference type="Proteomes" id="UP000010988"/>
    </source>
</evidence>
<evidence type="ECO:0000256" key="1">
    <source>
        <dbReference type="ARBA" id="ARBA00004953"/>
    </source>
</evidence>
<reference evidence="4 5" key="1">
    <citation type="submission" date="2012-12" db="EMBL/GenBank/DDBJ databases">
        <title>Whole genome shotgun sequence of Gordonia aichiensis NBRC 108223.</title>
        <authorList>
            <person name="Isaki-Nakamura S."/>
            <person name="Hosoyama A."/>
            <person name="Tsuchikane K."/>
            <person name="Ando Y."/>
            <person name="Baba S."/>
            <person name="Ohji S."/>
            <person name="Hamada M."/>
            <person name="Tamura T."/>
            <person name="Yamazoe A."/>
            <person name="Yamazaki S."/>
            <person name="Fujita N."/>
        </authorList>
    </citation>
    <scope>NUCLEOTIDE SEQUENCE [LARGE SCALE GENOMIC DNA]</scope>
    <source>
        <strain evidence="4 5">NBRC 108223</strain>
    </source>
</reference>
<dbReference type="PROSITE" id="PS51014">
    <property type="entry name" value="COBK_CBIJ"/>
    <property type="match status" value="1"/>
</dbReference>
<keyword evidence="2" id="KW-0169">Cobalamin biosynthesis</keyword>
<evidence type="ECO:0000256" key="3">
    <source>
        <dbReference type="ARBA" id="ARBA00023002"/>
    </source>
</evidence>
<dbReference type="GO" id="GO:0016994">
    <property type="term" value="F:precorrin-6A reductase activity"/>
    <property type="evidence" value="ECO:0007669"/>
    <property type="project" value="InterPro"/>
</dbReference>
<dbReference type="Pfam" id="PF02571">
    <property type="entry name" value="CbiJ"/>
    <property type="match status" value="1"/>
</dbReference>